<dbReference type="OrthoDB" id="10336298at2759"/>
<gene>
    <name evidence="3" type="ORF">MCOR_47618</name>
</gene>
<evidence type="ECO:0000313" key="3">
    <source>
        <dbReference type="EMBL" id="CAC5414882.1"/>
    </source>
</evidence>
<dbReference type="EMBL" id="CACVKT020008353">
    <property type="protein sequence ID" value="CAC5414882.1"/>
    <property type="molecule type" value="Genomic_DNA"/>
</dbReference>
<dbReference type="PROSITE" id="PS50081">
    <property type="entry name" value="ZF_DAG_PE_2"/>
    <property type="match status" value="1"/>
</dbReference>
<feature type="coiled-coil region" evidence="1">
    <location>
        <begin position="261"/>
        <end position="295"/>
    </location>
</feature>
<proteinExistence type="predicted"/>
<protein>
    <recommendedName>
        <fullName evidence="2">Phorbol-ester/DAG-type domain-containing protein</fullName>
    </recommendedName>
</protein>
<dbReference type="Proteomes" id="UP000507470">
    <property type="component" value="Unassembled WGS sequence"/>
</dbReference>
<organism evidence="3 4">
    <name type="scientific">Mytilus coruscus</name>
    <name type="common">Sea mussel</name>
    <dbReference type="NCBI Taxonomy" id="42192"/>
    <lineage>
        <taxon>Eukaryota</taxon>
        <taxon>Metazoa</taxon>
        <taxon>Spiralia</taxon>
        <taxon>Lophotrochozoa</taxon>
        <taxon>Mollusca</taxon>
        <taxon>Bivalvia</taxon>
        <taxon>Autobranchia</taxon>
        <taxon>Pteriomorphia</taxon>
        <taxon>Mytilida</taxon>
        <taxon>Mytiloidea</taxon>
        <taxon>Mytilidae</taxon>
        <taxon>Mytilinae</taxon>
        <taxon>Mytilus</taxon>
    </lineage>
</organism>
<dbReference type="AlphaFoldDB" id="A0A6J8E5P2"/>
<name>A0A6J8E5P2_MYTCO</name>
<accession>A0A6J8E5P2</accession>
<sequence length="324" mass="37376">MNNTNVYGIRINVNKMNHLLASQLQDIIDNMNQNTKHADLAFVEEQVEKCLKCKRSCRSRAVYCKNGHWVHYKCEKLSEAQILRLEDNKESPSMYSCQQCMKTNSGQNCKLALTNHPLQLDNELPHIQHINSPTSAQQIMHQLTNCPSCDRLLDMSKISCTECNQQFRQRCIDSEMDFCFARIGKNHQLASNANIVVPPTSEPTIITDQGNVEAQTPNTTMSILTKRKHQDTVVQPKDISVNTSVDEHETSVKSINKEDQSHIKQRDLRQLELKLKKKEEQIKMKEAAINDKAKEKTRLLYRLHKAESRNFELEMTIKTTNKRI</sequence>
<keyword evidence="1" id="KW-0175">Coiled coil</keyword>
<keyword evidence="4" id="KW-1185">Reference proteome</keyword>
<feature type="domain" description="Phorbol-ester/DAG-type" evidence="2">
    <location>
        <begin position="128"/>
        <end position="179"/>
    </location>
</feature>
<reference evidence="3 4" key="1">
    <citation type="submission" date="2020-06" db="EMBL/GenBank/DDBJ databases">
        <authorList>
            <person name="Li R."/>
            <person name="Bekaert M."/>
        </authorList>
    </citation>
    <scope>NUCLEOTIDE SEQUENCE [LARGE SCALE GENOMIC DNA]</scope>
    <source>
        <strain evidence="4">wild</strain>
    </source>
</reference>
<dbReference type="InterPro" id="IPR002219">
    <property type="entry name" value="PKC_DAG/PE"/>
</dbReference>
<evidence type="ECO:0000259" key="2">
    <source>
        <dbReference type="PROSITE" id="PS50081"/>
    </source>
</evidence>
<evidence type="ECO:0000256" key="1">
    <source>
        <dbReference type="SAM" id="Coils"/>
    </source>
</evidence>
<evidence type="ECO:0000313" key="4">
    <source>
        <dbReference type="Proteomes" id="UP000507470"/>
    </source>
</evidence>